<gene>
    <name evidence="5" type="ORF">AMS66_21525</name>
</gene>
<keyword evidence="1" id="KW-0805">Transcription regulation</keyword>
<dbReference type="SUPFAM" id="SSF47413">
    <property type="entry name" value="lambda repressor-like DNA-binding domains"/>
    <property type="match status" value="1"/>
</dbReference>
<keyword evidence="6" id="KW-1185">Reference proteome</keyword>
<dbReference type="PROSITE" id="PS50932">
    <property type="entry name" value="HTH_LACI_2"/>
    <property type="match status" value="1"/>
</dbReference>
<evidence type="ECO:0000259" key="4">
    <source>
        <dbReference type="PROSITE" id="PS50932"/>
    </source>
</evidence>
<keyword evidence="3" id="KW-0804">Transcription</keyword>
<dbReference type="Pfam" id="PF13377">
    <property type="entry name" value="Peripla_BP_3"/>
    <property type="match status" value="1"/>
</dbReference>
<dbReference type="SMART" id="SM00354">
    <property type="entry name" value="HTH_LACI"/>
    <property type="match status" value="1"/>
</dbReference>
<dbReference type="PANTHER" id="PTHR30146">
    <property type="entry name" value="LACI-RELATED TRANSCRIPTIONAL REPRESSOR"/>
    <property type="match status" value="1"/>
</dbReference>
<dbReference type="OrthoDB" id="2026446at2"/>
<dbReference type="GO" id="GO:0003700">
    <property type="term" value="F:DNA-binding transcription factor activity"/>
    <property type="evidence" value="ECO:0007669"/>
    <property type="project" value="TreeGrafter"/>
</dbReference>
<evidence type="ECO:0000313" key="5">
    <source>
        <dbReference type="EMBL" id="KOY14538.1"/>
    </source>
</evidence>
<dbReference type="Pfam" id="PF00356">
    <property type="entry name" value="LacI"/>
    <property type="match status" value="1"/>
</dbReference>
<dbReference type="InterPro" id="IPR010982">
    <property type="entry name" value="Lambda_DNA-bd_dom_sf"/>
</dbReference>
<dbReference type="PATRIC" id="fig|1705561.3.peg.4490"/>
<proteinExistence type="predicted"/>
<dbReference type="EMBL" id="LITU01000070">
    <property type="protein sequence ID" value="KOY14538.1"/>
    <property type="molecule type" value="Genomic_DNA"/>
</dbReference>
<reference evidence="5 6" key="1">
    <citation type="submission" date="2015-08" db="EMBL/GenBank/DDBJ databases">
        <title>Draft genome sequence of cellulolytic and xylanolytic Paenibacillus sp. A59, isolated from a decaying forest soil from Patagonia, Argentina.</title>
        <authorList>
            <person name="Ghio S."/>
            <person name="Caceres A.M."/>
            <person name="Talia P."/>
            <person name="Grasso D."/>
            <person name="Campos E."/>
        </authorList>
    </citation>
    <scope>NUCLEOTIDE SEQUENCE [LARGE SCALE GENOMIC DNA]</scope>
    <source>
        <strain evidence="5 6">A59</strain>
    </source>
</reference>
<dbReference type="InterPro" id="IPR000843">
    <property type="entry name" value="HTH_LacI"/>
</dbReference>
<organism evidence="5 6">
    <name type="scientific">Paenibacillus xylanivorans</name>
    <dbReference type="NCBI Taxonomy" id="1705561"/>
    <lineage>
        <taxon>Bacteria</taxon>
        <taxon>Bacillati</taxon>
        <taxon>Bacillota</taxon>
        <taxon>Bacilli</taxon>
        <taxon>Bacillales</taxon>
        <taxon>Paenibacillaceae</taxon>
        <taxon>Paenibacillus</taxon>
    </lineage>
</organism>
<dbReference type="RefSeq" id="WP_053782731.1">
    <property type="nucleotide sequence ID" value="NZ_LITU01000070.1"/>
</dbReference>
<dbReference type="Gene3D" id="3.40.50.2300">
    <property type="match status" value="2"/>
</dbReference>
<dbReference type="InterPro" id="IPR046335">
    <property type="entry name" value="LacI/GalR-like_sensor"/>
</dbReference>
<evidence type="ECO:0000256" key="2">
    <source>
        <dbReference type="ARBA" id="ARBA00023125"/>
    </source>
</evidence>
<evidence type="ECO:0000313" key="6">
    <source>
        <dbReference type="Proteomes" id="UP000037688"/>
    </source>
</evidence>
<evidence type="ECO:0000256" key="3">
    <source>
        <dbReference type="ARBA" id="ARBA00023163"/>
    </source>
</evidence>
<protein>
    <submittedName>
        <fullName evidence="5">LacI family transcriptional regulator</fullName>
    </submittedName>
</protein>
<dbReference type="GO" id="GO:0000976">
    <property type="term" value="F:transcription cis-regulatory region binding"/>
    <property type="evidence" value="ECO:0007669"/>
    <property type="project" value="TreeGrafter"/>
</dbReference>
<accession>A0A0M9BL78</accession>
<name>A0A0M9BL78_9BACL</name>
<dbReference type="InterPro" id="IPR028082">
    <property type="entry name" value="Peripla_BP_I"/>
</dbReference>
<sequence>MAKEKVTIQDIADALGISRNTASKALNDSGNIPDETRNRVIKKAIELKYKQFAYMESEYVVTKAPGNIALLTENLPNTSHFGSLLISGLEKRISAEGYNLSIHIVREVDQDSLTLPNNFDISNVDGIICIELFDLKYTQLITDLGIPTIFIDCASNVCYPEFHADLLLMENEHSTYQLTRKLIDSGYNNIGFAGDYNHCKSFNERWVGFHRAMLEAGLQVDLSQCIVDDDRLFFSKPGWMKERVAELKSLPDAYVCANDFIAVDLIRALRARNVTVPQDIVICGFDNAPESRIIEPALTTVHIYSNEMGIKAAEMLLSRIDTPSQPYQISHIVTKPIIRESTPTLLMRDNPQTV</sequence>
<keyword evidence="2" id="KW-0238">DNA-binding</keyword>
<evidence type="ECO:0000256" key="1">
    <source>
        <dbReference type="ARBA" id="ARBA00023015"/>
    </source>
</evidence>
<feature type="domain" description="HTH lacI-type" evidence="4">
    <location>
        <begin position="6"/>
        <end position="50"/>
    </location>
</feature>
<dbReference type="CDD" id="cd01392">
    <property type="entry name" value="HTH_LacI"/>
    <property type="match status" value="1"/>
</dbReference>
<dbReference type="PANTHER" id="PTHR30146:SF109">
    <property type="entry name" value="HTH-TYPE TRANSCRIPTIONAL REGULATOR GALS"/>
    <property type="match status" value="1"/>
</dbReference>
<dbReference type="Proteomes" id="UP000037688">
    <property type="component" value="Unassembled WGS sequence"/>
</dbReference>
<dbReference type="Gene3D" id="1.10.260.40">
    <property type="entry name" value="lambda repressor-like DNA-binding domains"/>
    <property type="match status" value="1"/>
</dbReference>
<dbReference type="AlphaFoldDB" id="A0A0M9BL78"/>
<comment type="caution">
    <text evidence="5">The sequence shown here is derived from an EMBL/GenBank/DDBJ whole genome shotgun (WGS) entry which is preliminary data.</text>
</comment>
<dbReference type="SUPFAM" id="SSF53822">
    <property type="entry name" value="Periplasmic binding protein-like I"/>
    <property type="match status" value="1"/>
</dbReference>